<dbReference type="PANTHER" id="PTHR22939">
    <property type="entry name" value="SERINE PROTEASE FAMILY S1C HTRA-RELATED"/>
    <property type="match status" value="1"/>
</dbReference>
<dbReference type="InterPro" id="IPR036034">
    <property type="entry name" value="PDZ_sf"/>
</dbReference>
<evidence type="ECO:0000256" key="3">
    <source>
        <dbReference type="SAM" id="SignalP"/>
    </source>
</evidence>
<comment type="caution">
    <text evidence="5">The sequence shown here is derived from an EMBL/GenBank/DDBJ whole genome shotgun (WGS) entry which is preliminary data.</text>
</comment>
<dbReference type="Gene3D" id="2.30.42.10">
    <property type="match status" value="2"/>
</dbReference>
<reference evidence="5 6" key="1">
    <citation type="submission" date="2020-08" db="EMBL/GenBank/DDBJ databases">
        <title>Acidobacteriota in marine sediments use diverse sulfur dissimilation pathways.</title>
        <authorList>
            <person name="Wasmund K."/>
        </authorList>
    </citation>
    <scope>NUCLEOTIDE SEQUENCE [LARGE SCALE GENOMIC DNA]</scope>
    <source>
        <strain evidence="5">MAG AM4</strain>
    </source>
</reference>
<accession>A0A8J6XUJ5</accession>
<dbReference type="PROSITE" id="PS51257">
    <property type="entry name" value="PROKAR_LIPOPROTEIN"/>
    <property type="match status" value="1"/>
</dbReference>
<protein>
    <submittedName>
        <fullName evidence="5">PDZ domain-containing protein</fullName>
    </submittedName>
</protein>
<comment type="similarity">
    <text evidence="1">Belongs to the peptidase S1C family.</text>
</comment>
<dbReference type="PROSITE" id="PS50106">
    <property type="entry name" value="PDZ"/>
    <property type="match status" value="2"/>
</dbReference>
<evidence type="ECO:0000256" key="1">
    <source>
        <dbReference type="ARBA" id="ARBA00010541"/>
    </source>
</evidence>
<dbReference type="EMBL" id="JACXWD010000023">
    <property type="protein sequence ID" value="MBD3868133.1"/>
    <property type="molecule type" value="Genomic_DNA"/>
</dbReference>
<evidence type="ECO:0000256" key="2">
    <source>
        <dbReference type="SAM" id="MobiDB-lite"/>
    </source>
</evidence>
<dbReference type="InterPro" id="IPR001478">
    <property type="entry name" value="PDZ"/>
</dbReference>
<proteinExistence type="inferred from homology"/>
<dbReference type="SUPFAM" id="SSF50156">
    <property type="entry name" value="PDZ domain-like"/>
    <property type="match status" value="2"/>
</dbReference>
<dbReference type="AlphaFoldDB" id="A0A8J6XUJ5"/>
<feature type="domain" description="PDZ" evidence="4">
    <location>
        <begin position="25"/>
        <end position="92"/>
    </location>
</feature>
<feature type="chain" id="PRO_5035200925" evidence="3">
    <location>
        <begin position="27"/>
        <end position="263"/>
    </location>
</feature>
<feature type="region of interest" description="Disordered" evidence="2">
    <location>
        <begin position="243"/>
        <end position="263"/>
    </location>
</feature>
<gene>
    <name evidence="5" type="ORF">IFK94_08405</name>
</gene>
<dbReference type="SMART" id="SM00228">
    <property type="entry name" value="PDZ"/>
    <property type="match status" value="2"/>
</dbReference>
<evidence type="ECO:0000313" key="6">
    <source>
        <dbReference type="Proteomes" id="UP000648239"/>
    </source>
</evidence>
<evidence type="ECO:0000259" key="4">
    <source>
        <dbReference type="PROSITE" id="PS50106"/>
    </source>
</evidence>
<dbReference type="PANTHER" id="PTHR22939:SF129">
    <property type="entry name" value="SERINE PROTEASE HTRA2, MITOCHONDRIAL"/>
    <property type="match status" value="1"/>
</dbReference>
<name>A0A8J6XUJ5_9BACT</name>
<sequence>MKKRWNRRTALVLFAVLLAACAAATAQDSRNPASDTGWLGVLLGDVQQAESSDENPGVRVRRVLEDGPAMKAGFRAGDIIKEVDGTLVNSTSELIQAISGLDSGAWIAMKIERRGKSREIRARLDRRPEQTAGLKYREGYVGIQAIDLPETLRTHFGAPEGNGVMISEVDDGSPGQVSGLELGDLVFEVDGQPVRSSGHLRELLGSGGVGNELEIRVMRAGLEIVVETAVLDVPDEIREQSDRMLQEMRRRRSTGRQGRNPGD</sequence>
<dbReference type="Proteomes" id="UP000648239">
    <property type="component" value="Unassembled WGS sequence"/>
</dbReference>
<keyword evidence="3" id="KW-0732">Signal</keyword>
<dbReference type="GO" id="GO:0004252">
    <property type="term" value="F:serine-type endopeptidase activity"/>
    <property type="evidence" value="ECO:0007669"/>
    <property type="project" value="TreeGrafter"/>
</dbReference>
<dbReference type="Pfam" id="PF13180">
    <property type="entry name" value="PDZ_2"/>
    <property type="match status" value="2"/>
</dbReference>
<feature type="domain" description="PDZ" evidence="4">
    <location>
        <begin position="145"/>
        <end position="221"/>
    </location>
</feature>
<dbReference type="GO" id="GO:0006508">
    <property type="term" value="P:proteolysis"/>
    <property type="evidence" value="ECO:0007669"/>
    <property type="project" value="TreeGrafter"/>
</dbReference>
<evidence type="ECO:0000313" key="5">
    <source>
        <dbReference type="EMBL" id="MBD3868133.1"/>
    </source>
</evidence>
<organism evidence="5 6">
    <name type="scientific">Candidatus Polarisedimenticola svalbardensis</name>
    <dbReference type="NCBI Taxonomy" id="2886004"/>
    <lineage>
        <taxon>Bacteria</taxon>
        <taxon>Pseudomonadati</taxon>
        <taxon>Acidobacteriota</taxon>
        <taxon>Candidatus Polarisedimenticolia</taxon>
        <taxon>Candidatus Polarisedimenticolales</taxon>
        <taxon>Candidatus Polarisedimenticolaceae</taxon>
        <taxon>Candidatus Polarisedimenticola</taxon>
    </lineage>
</organism>
<feature type="signal peptide" evidence="3">
    <location>
        <begin position="1"/>
        <end position="26"/>
    </location>
</feature>